<evidence type="ECO:0000259" key="3">
    <source>
        <dbReference type="Pfam" id="PF03109"/>
    </source>
</evidence>
<protein>
    <recommendedName>
        <fullName evidence="1">AarF domain-containing protein kinase 1</fullName>
    </recommendedName>
</protein>
<dbReference type="InterPro" id="IPR004147">
    <property type="entry name" value="ABC1_dom"/>
</dbReference>
<dbReference type="GO" id="GO:0055088">
    <property type="term" value="P:lipid homeostasis"/>
    <property type="evidence" value="ECO:0007669"/>
    <property type="project" value="TreeGrafter"/>
</dbReference>
<dbReference type="Ensembl" id="ENSGMOT00000066978.1">
    <property type="protein sequence ID" value="ENSGMOP00000055055.1"/>
    <property type="gene ID" value="ENSGMOG00000009155.2"/>
</dbReference>
<dbReference type="GO" id="GO:0007005">
    <property type="term" value="P:mitochondrion organization"/>
    <property type="evidence" value="ECO:0007669"/>
    <property type="project" value="TreeGrafter"/>
</dbReference>
<feature type="domain" description="ABC1 atypical kinase-like" evidence="3">
    <location>
        <begin position="149"/>
        <end position="193"/>
    </location>
</feature>
<dbReference type="GO" id="GO:0005743">
    <property type="term" value="C:mitochondrial inner membrane"/>
    <property type="evidence" value="ECO:0007669"/>
    <property type="project" value="TreeGrafter"/>
</dbReference>
<name>A0A8C5BZ40_GADMO</name>
<reference evidence="4" key="1">
    <citation type="submission" date="2025-08" db="UniProtKB">
        <authorList>
            <consortium name="Ensembl"/>
        </authorList>
    </citation>
    <scope>IDENTIFICATION</scope>
</reference>
<dbReference type="PANTHER" id="PTHR43173:SF19">
    <property type="entry name" value="AARF DOMAIN-CONTAINING PROTEIN KINASE 1"/>
    <property type="match status" value="1"/>
</dbReference>
<proteinExistence type="predicted"/>
<dbReference type="PANTHER" id="PTHR43173">
    <property type="entry name" value="ABC1 FAMILY PROTEIN"/>
    <property type="match status" value="1"/>
</dbReference>
<dbReference type="AlphaFoldDB" id="A0A8C5BZ40"/>
<evidence type="ECO:0000313" key="5">
    <source>
        <dbReference type="Proteomes" id="UP000694546"/>
    </source>
</evidence>
<gene>
    <name evidence="4" type="primary">ADCK1</name>
</gene>
<reference evidence="4" key="2">
    <citation type="submission" date="2025-09" db="UniProtKB">
        <authorList>
            <consortium name="Ensembl"/>
        </authorList>
    </citation>
    <scope>IDENTIFICATION</scope>
</reference>
<comment type="function">
    <text evidence="2">Appears to be essential for maintaining mitochondrial cristae formation and mitochondrial function by acting via YME1L1 in a kinase-independent manner to regulate essential mitochondrial structural proteins OPA1 and IMMT. The action of this enzyme is not yet clear. It is not known if it has protein kinase activity and what type of substrate it would phosphorylate (Ser, Thr or Tyr).</text>
</comment>
<dbReference type="GeneTree" id="ENSGT00940000158221"/>
<dbReference type="Pfam" id="PF03109">
    <property type="entry name" value="ABC1"/>
    <property type="match status" value="1"/>
</dbReference>
<evidence type="ECO:0000313" key="4">
    <source>
        <dbReference type="Ensembl" id="ENSGMOP00000055055.1"/>
    </source>
</evidence>
<organism evidence="4 5">
    <name type="scientific">Gadus morhua</name>
    <name type="common">Atlantic cod</name>
    <dbReference type="NCBI Taxonomy" id="8049"/>
    <lineage>
        <taxon>Eukaryota</taxon>
        <taxon>Metazoa</taxon>
        <taxon>Chordata</taxon>
        <taxon>Craniata</taxon>
        <taxon>Vertebrata</taxon>
        <taxon>Euteleostomi</taxon>
        <taxon>Actinopterygii</taxon>
        <taxon>Neopterygii</taxon>
        <taxon>Teleostei</taxon>
        <taxon>Neoteleostei</taxon>
        <taxon>Acanthomorphata</taxon>
        <taxon>Zeiogadaria</taxon>
        <taxon>Gadariae</taxon>
        <taxon>Gadiformes</taxon>
        <taxon>Gadoidei</taxon>
        <taxon>Gadidae</taxon>
        <taxon>Gadus</taxon>
    </lineage>
</organism>
<sequence length="226" mass="24914">MAGRLLKVSSVATALVATSGVYLYTKQLDPNDLSLVRFGRAAAATAVISYDYLTAFRNVEPGSDEYSALKSKVHLRSAERLRSLCCANRGTFIKVGQHLGALDYLLPGEYTSTLRVLHSRAPQSSMDQIQQVIREDLGKEVGGVCVPWLFPDFAFMWLVEEAKKNMPLELDFLNEGRNAEKVAKMLAHFSFLKALVFSRAVEGGTRTTRPGPLLSAHSPPQLRVRG</sequence>
<dbReference type="InterPro" id="IPR051130">
    <property type="entry name" value="Mito_struct-func_regulator"/>
</dbReference>
<keyword evidence="5" id="KW-1185">Reference proteome</keyword>
<evidence type="ECO:0000256" key="1">
    <source>
        <dbReference type="ARBA" id="ARBA00040082"/>
    </source>
</evidence>
<dbReference type="Proteomes" id="UP000694546">
    <property type="component" value="Chromosome 5"/>
</dbReference>
<evidence type="ECO:0000256" key="2">
    <source>
        <dbReference type="ARBA" id="ARBA00045626"/>
    </source>
</evidence>
<accession>A0A8C5BZ40</accession>